<dbReference type="InterPro" id="IPR000700">
    <property type="entry name" value="PAS-assoc_C"/>
</dbReference>
<dbReference type="SUPFAM" id="SSF55785">
    <property type="entry name" value="PYP-like sensor domain (PAS domain)"/>
    <property type="match status" value="4"/>
</dbReference>
<evidence type="ECO:0000313" key="6">
    <source>
        <dbReference type="Proteomes" id="UP000000787"/>
    </source>
</evidence>
<dbReference type="Gene3D" id="3.30.750.24">
    <property type="entry name" value="STAS domain"/>
    <property type="match status" value="1"/>
</dbReference>
<sequence length="667" mass="75070">MAQDPPSSVDLAARLAQLERENRILQAMLDTVPDAIVFKNADLTIEYANRAFREWFGLPLEQFHVADDRSGDDAYASEYQSHDRQVLRSGLGSEFEERSNAPDGSLITTRSIKQPVRDANQVIGLVAVLRDVTSAAQASRSLTETQARLSRIISNVPGMVFQFVLHPDGTSEFPYVSEGIRQAFGIEPERLTSERDALYNWVHPEDQPEFIRSFVESGQLLEPWQWEGRVVYDGVVRWVRGASRPTRTEAGDILWDGVLMDITLQRENEAALRRLQNRLQQFLDATPVGLYVVEPDGKPYYANAKAQELLGQHVMLPVSQQTETYRTYKIGSETLYPREELPTQRALKGEMVHLDDLEFRYADKPATAIEVYARPIYDPNDQIEYAIATFFDITERRQIAQELFDWRQRFDLIMSTVELVMYDYDVTNNKIEWSDSVTKILGYPKAEFSLSLDAWAAGLHPDDAPEALRLLEIAQENCSTYAVEYRFLHHSGHWLWLLDRGFFIPNNDGVAIRMLGLVQDITERKQAEVMREQMQGQIIEAQAAALRELSTPLIPINDRTVIMPLIGSIDSARATQIVESLLQGVSQMNAGVVILDLTGVPVVDTQVASALLQAARAVRLLGAEVVLTGIRPEIAQTLVSLGISLGDVVTLSNLQSGIERALNRRLS</sequence>
<dbReference type="BioCyc" id="HAUR316274:GHYA-3564-MONOMER"/>
<dbReference type="Gene3D" id="3.30.450.20">
    <property type="entry name" value="PAS domain"/>
    <property type="match status" value="4"/>
</dbReference>
<evidence type="ECO:0000259" key="3">
    <source>
        <dbReference type="PROSITE" id="PS50113"/>
    </source>
</evidence>
<feature type="domain" description="PAC" evidence="3">
    <location>
        <begin position="355"/>
        <end position="405"/>
    </location>
</feature>
<dbReference type="CDD" id="cd07041">
    <property type="entry name" value="STAS_RsbR_RsbS_like"/>
    <property type="match status" value="1"/>
</dbReference>
<evidence type="ECO:0000259" key="4">
    <source>
        <dbReference type="PROSITE" id="PS50801"/>
    </source>
</evidence>
<dbReference type="PROSITE" id="PS50801">
    <property type="entry name" value="STAS"/>
    <property type="match status" value="1"/>
</dbReference>
<dbReference type="PANTHER" id="PTHR33745">
    <property type="entry name" value="RSBT ANTAGONIST PROTEIN RSBS-RELATED"/>
    <property type="match status" value="1"/>
</dbReference>
<reference evidence="5 6" key="1">
    <citation type="journal article" date="2011" name="Stand. Genomic Sci.">
        <title>Complete genome sequence of the filamentous gliding predatory bacterium Herpetosiphon aurantiacus type strain (114-95(T)).</title>
        <authorList>
            <person name="Kiss H."/>
            <person name="Nett M."/>
            <person name="Domin N."/>
            <person name="Martin K."/>
            <person name="Maresca J.A."/>
            <person name="Copeland A."/>
            <person name="Lapidus A."/>
            <person name="Lucas S."/>
            <person name="Berry K.W."/>
            <person name="Glavina Del Rio T."/>
            <person name="Dalin E."/>
            <person name="Tice H."/>
            <person name="Pitluck S."/>
            <person name="Richardson P."/>
            <person name="Bruce D."/>
            <person name="Goodwin L."/>
            <person name="Han C."/>
            <person name="Detter J.C."/>
            <person name="Schmutz J."/>
            <person name="Brettin T."/>
            <person name="Land M."/>
            <person name="Hauser L."/>
            <person name="Kyrpides N.C."/>
            <person name="Ivanova N."/>
            <person name="Goker M."/>
            <person name="Woyke T."/>
            <person name="Klenk H.P."/>
            <person name="Bryant D.A."/>
        </authorList>
    </citation>
    <scope>NUCLEOTIDE SEQUENCE [LARGE SCALE GENOMIC DNA]</scope>
    <source>
        <strain evidence="6">ATCC 23779 / DSM 785 / 114-95</strain>
    </source>
</reference>
<dbReference type="EMBL" id="CP000875">
    <property type="protein sequence ID" value="ABX06163.1"/>
    <property type="molecule type" value="Genomic_DNA"/>
</dbReference>
<dbReference type="Gene3D" id="2.10.70.100">
    <property type="match status" value="1"/>
</dbReference>
<feature type="domain" description="PAC" evidence="3">
    <location>
        <begin position="93"/>
        <end position="144"/>
    </location>
</feature>
<dbReference type="eggNOG" id="COG2202">
    <property type="taxonomic scope" value="Bacteria"/>
</dbReference>
<dbReference type="PROSITE" id="PS50112">
    <property type="entry name" value="PAS"/>
    <property type="match status" value="2"/>
</dbReference>
<name>A9B526_HERA2</name>
<dbReference type="InterPro" id="IPR035965">
    <property type="entry name" value="PAS-like_dom_sf"/>
</dbReference>
<evidence type="ECO:0000313" key="5">
    <source>
        <dbReference type="EMBL" id="ABX06163.1"/>
    </source>
</evidence>
<dbReference type="Pfam" id="PF01740">
    <property type="entry name" value="STAS"/>
    <property type="match status" value="1"/>
</dbReference>
<dbReference type="eggNOG" id="COG1366">
    <property type="taxonomic scope" value="Bacteria"/>
</dbReference>
<dbReference type="InterPro" id="IPR013656">
    <property type="entry name" value="PAS_4"/>
</dbReference>
<dbReference type="SMART" id="SM00086">
    <property type="entry name" value="PAC"/>
    <property type="match status" value="4"/>
</dbReference>
<protein>
    <submittedName>
        <fullName evidence="5">PAS/PAC sensor protein</fullName>
    </submittedName>
</protein>
<feature type="domain" description="PAS" evidence="2">
    <location>
        <begin position="275"/>
        <end position="311"/>
    </location>
</feature>
<dbReference type="CDD" id="cd00130">
    <property type="entry name" value="PAS"/>
    <property type="match status" value="3"/>
</dbReference>
<dbReference type="Pfam" id="PF08448">
    <property type="entry name" value="PAS_4"/>
    <property type="match status" value="2"/>
</dbReference>
<accession>A9B526</accession>
<keyword evidence="1" id="KW-0597">Phosphoprotein</keyword>
<gene>
    <name evidence="5" type="ordered locus">Haur_3527</name>
</gene>
<dbReference type="InterPro" id="IPR000014">
    <property type="entry name" value="PAS"/>
</dbReference>
<dbReference type="SUPFAM" id="SSF52091">
    <property type="entry name" value="SpoIIaa-like"/>
    <property type="match status" value="1"/>
</dbReference>
<dbReference type="InterPro" id="IPR002645">
    <property type="entry name" value="STAS_dom"/>
</dbReference>
<dbReference type="InterPro" id="IPR051932">
    <property type="entry name" value="Bact_StressResp_Reg"/>
</dbReference>
<dbReference type="PANTHER" id="PTHR33745:SF3">
    <property type="entry name" value="RSBT CO-ANTAGONIST PROTEIN RSBRC"/>
    <property type="match status" value="1"/>
</dbReference>
<dbReference type="InterPro" id="IPR013655">
    <property type="entry name" value="PAS_fold_3"/>
</dbReference>
<dbReference type="KEGG" id="hau:Haur_3527"/>
<keyword evidence="6" id="KW-1185">Reference proteome</keyword>
<dbReference type="PROSITE" id="PS50113">
    <property type="entry name" value="PAC"/>
    <property type="match status" value="3"/>
</dbReference>
<feature type="domain" description="STAS" evidence="4">
    <location>
        <begin position="550"/>
        <end position="665"/>
    </location>
</feature>
<evidence type="ECO:0000256" key="1">
    <source>
        <dbReference type="ARBA" id="ARBA00022553"/>
    </source>
</evidence>
<dbReference type="AlphaFoldDB" id="A9B526"/>
<dbReference type="Proteomes" id="UP000000787">
    <property type="component" value="Chromosome"/>
</dbReference>
<feature type="domain" description="PAC" evidence="3">
    <location>
        <begin position="481"/>
        <end position="533"/>
    </location>
</feature>
<feature type="domain" description="PAS" evidence="2">
    <location>
        <begin position="145"/>
        <end position="210"/>
    </location>
</feature>
<dbReference type="InterPro" id="IPR036513">
    <property type="entry name" value="STAS_dom_sf"/>
</dbReference>
<dbReference type="SMART" id="SM00091">
    <property type="entry name" value="PAS"/>
    <property type="match status" value="4"/>
</dbReference>
<dbReference type="eggNOG" id="COG3290">
    <property type="taxonomic scope" value="Bacteria"/>
</dbReference>
<evidence type="ECO:0000259" key="2">
    <source>
        <dbReference type="PROSITE" id="PS50112"/>
    </source>
</evidence>
<proteinExistence type="predicted"/>
<dbReference type="InParanoid" id="A9B526"/>
<dbReference type="HOGENOM" id="CLU_026775_5_0_0"/>
<dbReference type="InterPro" id="IPR001610">
    <property type="entry name" value="PAC"/>
</dbReference>
<dbReference type="STRING" id="316274.Haur_3527"/>
<dbReference type="Pfam" id="PF08447">
    <property type="entry name" value="PAS_3"/>
    <property type="match status" value="2"/>
</dbReference>
<dbReference type="NCBIfam" id="TIGR00229">
    <property type="entry name" value="sensory_box"/>
    <property type="match status" value="2"/>
</dbReference>
<organism evidence="5 6">
    <name type="scientific">Herpetosiphon aurantiacus (strain ATCC 23779 / DSM 785 / 114-95)</name>
    <dbReference type="NCBI Taxonomy" id="316274"/>
    <lineage>
        <taxon>Bacteria</taxon>
        <taxon>Bacillati</taxon>
        <taxon>Chloroflexota</taxon>
        <taxon>Chloroflexia</taxon>
        <taxon>Herpetosiphonales</taxon>
        <taxon>Herpetosiphonaceae</taxon>
        <taxon>Herpetosiphon</taxon>
    </lineage>
</organism>